<proteinExistence type="predicted"/>
<gene>
    <name evidence="2" type="ORF">EJ08DRAFT_485461</name>
</gene>
<name>A0A9P4NHK7_9PEZI</name>
<organism evidence="2 3">
    <name type="scientific">Tothia fuscella</name>
    <dbReference type="NCBI Taxonomy" id="1048955"/>
    <lineage>
        <taxon>Eukaryota</taxon>
        <taxon>Fungi</taxon>
        <taxon>Dikarya</taxon>
        <taxon>Ascomycota</taxon>
        <taxon>Pezizomycotina</taxon>
        <taxon>Dothideomycetes</taxon>
        <taxon>Pleosporomycetidae</taxon>
        <taxon>Venturiales</taxon>
        <taxon>Cylindrosympodiaceae</taxon>
        <taxon>Tothia</taxon>
    </lineage>
</organism>
<accession>A0A9P4NHK7</accession>
<keyword evidence="3" id="KW-1185">Reference proteome</keyword>
<reference evidence="2" key="1">
    <citation type="journal article" date="2020" name="Stud. Mycol.">
        <title>101 Dothideomycetes genomes: a test case for predicting lifestyles and emergence of pathogens.</title>
        <authorList>
            <person name="Haridas S."/>
            <person name="Albert R."/>
            <person name="Binder M."/>
            <person name="Bloem J."/>
            <person name="Labutti K."/>
            <person name="Salamov A."/>
            <person name="Andreopoulos B."/>
            <person name="Baker S."/>
            <person name="Barry K."/>
            <person name="Bills G."/>
            <person name="Bluhm B."/>
            <person name="Cannon C."/>
            <person name="Castanera R."/>
            <person name="Culley D."/>
            <person name="Daum C."/>
            <person name="Ezra D."/>
            <person name="Gonzalez J."/>
            <person name="Henrissat B."/>
            <person name="Kuo A."/>
            <person name="Liang C."/>
            <person name="Lipzen A."/>
            <person name="Lutzoni F."/>
            <person name="Magnuson J."/>
            <person name="Mondo S."/>
            <person name="Nolan M."/>
            <person name="Ohm R."/>
            <person name="Pangilinan J."/>
            <person name="Park H.-J."/>
            <person name="Ramirez L."/>
            <person name="Alfaro M."/>
            <person name="Sun H."/>
            <person name="Tritt A."/>
            <person name="Yoshinaga Y."/>
            <person name="Zwiers L.-H."/>
            <person name="Turgeon B."/>
            <person name="Goodwin S."/>
            <person name="Spatafora J."/>
            <person name="Crous P."/>
            <person name="Grigoriev I."/>
        </authorList>
    </citation>
    <scope>NUCLEOTIDE SEQUENCE</scope>
    <source>
        <strain evidence="2">CBS 130266</strain>
    </source>
</reference>
<feature type="region of interest" description="Disordered" evidence="1">
    <location>
        <begin position="187"/>
        <end position="212"/>
    </location>
</feature>
<evidence type="ECO:0000313" key="2">
    <source>
        <dbReference type="EMBL" id="KAF2422139.1"/>
    </source>
</evidence>
<evidence type="ECO:0000256" key="1">
    <source>
        <dbReference type="SAM" id="MobiDB-lite"/>
    </source>
</evidence>
<protein>
    <submittedName>
        <fullName evidence="2">Uncharacterized protein</fullName>
    </submittedName>
</protein>
<comment type="caution">
    <text evidence="2">The sequence shown here is derived from an EMBL/GenBank/DDBJ whole genome shotgun (WGS) entry which is preliminary data.</text>
</comment>
<dbReference type="EMBL" id="MU007093">
    <property type="protein sequence ID" value="KAF2422139.1"/>
    <property type="molecule type" value="Genomic_DNA"/>
</dbReference>
<feature type="compositionally biased region" description="Basic and acidic residues" evidence="1">
    <location>
        <begin position="187"/>
        <end position="201"/>
    </location>
</feature>
<feature type="compositionally biased region" description="Basic residues" evidence="1">
    <location>
        <begin position="203"/>
        <end position="212"/>
    </location>
</feature>
<evidence type="ECO:0000313" key="3">
    <source>
        <dbReference type="Proteomes" id="UP000800235"/>
    </source>
</evidence>
<dbReference type="AlphaFoldDB" id="A0A9P4NHK7"/>
<sequence length="212" mass="23866">MLDESGSRPSWCKEVRLCDSELHSPFDPATVEKRAEELRTCISQQEKQETSCINFSQKIILAAISSITSLIHSNQTIANEIADGITTWRGDIEAMSTNCGDRPGIMDRIAVLEDNCSTATKRLRAIEPEIASANDAKPRLQVGFDFGQAMLELRNSNLEFARKELREIDLQVESSLQLKEKEFQETEEKLEMDRADLDSLRQTKARLKSAST</sequence>
<dbReference type="Proteomes" id="UP000800235">
    <property type="component" value="Unassembled WGS sequence"/>
</dbReference>